<name>A0A2U1F8W0_9PSEU</name>
<dbReference type="GO" id="GO:0016853">
    <property type="term" value="F:isomerase activity"/>
    <property type="evidence" value="ECO:0007669"/>
    <property type="project" value="UniProtKB-KW"/>
</dbReference>
<dbReference type="EMBL" id="QEKW01000008">
    <property type="protein sequence ID" value="PVZ08622.1"/>
    <property type="molecule type" value="Genomic_DNA"/>
</dbReference>
<keyword evidence="2" id="KW-0413">Isomerase</keyword>
<evidence type="ECO:0000313" key="3">
    <source>
        <dbReference type="Proteomes" id="UP000245639"/>
    </source>
</evidence>
<dbReference type="InterPro" id="IPR032710">
    <property type="entry name" value="NTF2-like_dom_sf"/>
</dbReference>
<feature type="domain" description="SnoaL-like" evidence="1">
    <location>
        <begin position="9"/>
        <end position="108"/>
    </location>
</feature>
<dbReference type="CDD" id="cd00531">
    <property type="entry name" value="NTF2_like"/>
    <property type="match status" value="1"/>
</dbReference>
<reference evidence="2 3" key="1">
    <citation type="submission" date="2018-04" db="EMBL/GenBank/DDBJ databases">
        <title>Genomic Encyclopedia of Type Strains, Phase IV (KMG-IV): sequencing the most valuable type-strain genomes for metagenomic binning, comparative biology and taxonomic classification.</title>
        <authorList>
            <person name="Goeker M."/>
        </authorList>
    </citation>
    <scope>NUCLEOTIDE SEQUENCE [LARGE SCALE GENOMIC DNA]</scope>
    <source>
        <strain evidence="2 3">DSM 45771</strain>
    </source>
</reference>
<dbReference type="InterPro" id="IPR037401">
    <property type="entry name" value="SnoaL-like"/>
</dbReference>
<dbReference type="Pfam" id="PF12680">
    <property type="entry name" value="SnoaL_2"/>
    <property type="match status" value="1"/>
</dbReference>
<comment type="caution">
    <text evidence="2">The sequence shown here is derived from an EMBL/GenBank/DDBJ whole genome shotgun (WGS) entry which is preliminary data.</text>
</comment>
<evidence type="ECO:0000313" key="2">
    <source>
        <dbReference type="EMBL" id="PVZ08622.1"/>
    </source>
</evidence>
<dbReference type="AlphaFoldDB" id="A0A2U1F8W0"/>
<dbReference type="OrthoDB" id="7375616at2"/>
<accession>A0A2U1F8W0</accession>
<dbReference type="Gene3D" id="3.10.450.50">
    <property type="match status" value="1"/>
</dbReference>
<protein>
    <submittedName>
        <fullName evidence="2">Ketosteroid isomerase-like protein</fullName>
    </submittedName>
</protein>
<dbReference type="RefSeq" id="WP_116709303.1">
    <property type="nucleotide sequence ID" value="NZ_QEKW01000008.1"/>
</dbReference>
<organism evidence="2 3">
    <name type="scientific">Actinomycetospora cinnamomea</name>
    <dbReference type="NCBI Taxonomy" id="663609"/>
    <lineage>
        <taxon>Bacteria</taxon>
        <taxon>Bacillati</taxon>
        <taxon>Actinomycetota</taxon>
        <taxon>Actinomycetes</taxon>
        <taxon>Pseudonocardiales</taxon>
        <taxon>Pseudonocardiaceae</taxon>
        <taxon>Actinomycetospora</taxon>
    </lineage>
</organism>
<keyword evidence="3" id="KW-1185">Reference proteome</keyword>
<gene>
    <name evidence="2" type="ORF">C8D89_108219</name>
</gene>
<dbReference type="Proteomes" id="UP000245639">
    <property type="component" value="Unassembled WGS sequence"/>
</dbReference>
<dbReference type="SUPFAM" id="SSF54427">
    <property type="entry name" value="NTF2-like"/>
    <property type="match status" value="1"/>
</dbReference>
<sequence>MAATGPNLIEEFAKYFNSGDLDGLVSLYEGGAAFIPEPGTVLTDAAGLRAALQAFLDTKGTASIVSTTETVNGDLALTHSHWRIDIPGGGVLEHTSAEVTRRQADGTWRYVIDNPFGGAVLG</sequence>
<evidence type="ECO:0000259" key="1">
    <source>
        <dbReference type="Pfam" id="PF12680"/>
    </source>
</evidence>
<proteinExistence type="predicted"/>